<sequence>MKDLKWLRFGILRKKDSNTNIYIDGFLEGYVNGFTATPSPVIPKKYGQIAQEIQQKQMQTHKQINTNHQKQRISLKNE</sequence>
<proteinExistence type="predicted"/>
<comment type="caution">
    <text evidence="2">The sequence shown here is derived from an EMBL/GenBank/DDBJ whole genome shotgun (WGS) entry which is preliminary data.</text>
</comment>
<evidence type="ECO:0000313" key="3">
    <source>
        <dbReference type="Proteomes" id="UP000700059"/>
    </source>
</evidence>
<reference evidence="2 3" key="1">
    <citation type="submission" date="2021-08" db="EMBL/GenBank/DDBJ databases">
        <title>Helicobacter spp. isolated from feces of Anatolian Ground Squirrel (Spermophilus xanthoprymnus) in Turkey.</title>
        <authorList>
            <person name="Aydin F."/>
            <person name="Abay S."/>
            <person name="Kayman T."/>
            <person name="Karakaya E."/>
            <person name="Saticioglu I.B."/>
        </authorList>
    </citation>
    <scope>NUCLEOTIDE SEQUENCE [LARGE SCALE GENOMIC DNA]</scope>
    <source>
        <strain evidence="2 3">Faydin-H70</strain>
    </source>
</reference>
<evidence type="ECO:0000313" key="2">
    <source>
        <dbReference type="EMBL" id="MBX7490223.1"/>
    </source>
</evidence>
<feature type="region of interest" description="Disordered" evidence="1">
    <location>
        <begin position="58"/>
        <end position="78"/>
    </location>
</feature>
<dbReference type="RefSeq" id="WP_221531596.1">
    <property type="nucleotide sequence ID" value="NZ_JAIGYP010000002.1"/>
</dbReference>
<evidence type="ECO:0000256" key="1">
    <source>
        <dbReference type="SAM" id="MobiDB-lite"/>
    </source>
</evidence>
<keyword evidence="3" id="KW-1185">Reference proteome</keyword>
<protein>
    <submittedName>
        <fullName evidence="2">Uncharacterized protein</fullName>
    </submittedName>
</protein>
<dbReference type="EMBL" id="JAIGYQ010000002">
    <property type="protein sequence ID" value="MBX7490223.1"/>
    <property type="molecule type" value="Genomic_DNA"/>
</dbReference>
<name>A0ABS7JLF3_9HELI</name>
<feature type="compositionally biased region" description="Basic residues" evidence="1">
    <location>
        <begin position="69"/>
        <end position="78"/>
    </location>
</feature>
<accession>A0ABS7JLF3</accession>
<organism evidence="2 3">
    <name type="scientific">Helicobacter turcicus</name>
    <dbReference type="NCBI Taxonomy" id="2867412"/>
    <lineage>
        <taxon>Bacteria</taxon>
        <taxon>Pseudomonadati</taxon>
        <taxon>Campylobacterota</taxon>
        <taxon>Epsilonproteobacteria</taxon>
        <taxon>Campylobacterales</taxon>
        <taxon>Helicobacteraceae</taxon>
        <taxon>Helicobacter</taxon>
    </lineage>
</organism>
<dbReference type="Proteomes" id="UP000700059">
    <property type="component" value="Unassembled WGS sequence"/>
</dbReference>
<gene>
    <name evidence="2" type="ORF">K4G57_01855</name>
</gene>